<organism evidence="1 2">
    <name type="scientific">Corynebacterium pseudopelargi</name>
    <dbReference type="NCBI Taxonomy" id="2080757"/>
    <lineage>
        <taxon>Bacteria</taxon>
        <taxon>Bacillati</taxon>
        <taxon>Actinomycetota</taxon>
        <taxon>Actinomycetes</taxon>
        <taxon>Mycobacteriales</taxon>
        <taxon>Corynebacteriaceae</taxon>
        <taxon>Corynebacterium</taxon>
    </lineage>
</organism>
<evidence type="ECO:0008006" key="3">
    <source>
        <dbReference type="Google" id="ProtNLM"/>
    </source>
</evidence>
<protein>
    <recommendedName>
        <fullName evidence="3">HTH cro/C1-type domain-containing protein</fullName>
    </recommendedName>
</protein>
<reference evidence="1 2" key="1">
    <citation type="submission" date="2018-11" db="EMBL/GenBank/DDBJ databases">
        <authorList>
            <person name="Kleinhagauer T."/>
            <person name="Glaeser S.P."/>
            <person name="Spergser J."/>
            <person name="Ruckert C."/>
            <person name="Kaempfer P."/>
            <person name="Busse H.-J."/>
        </authorList>
    </citation>
    <scope>NUCLEOTIDE SEQUENCE [LARGE SCALE GENOMIC DNA]</scope>
    <source>
        <strain evidence="1 2">812CH</strain>
    </source>
</reference>
<name>A0A3G6IUH0_9CORY</name>
<evidence type="ECO:0000313" key="1">
    <source>
        <dbReference type="EMBL" id="AZA09332.1"/>
    </source>
</evidence>
<dbReference type="Proteomes" id="UP000271426">
    <property type="component" value="Chromosome"/>
</dbReference>
<accession>A0A3G6IUH0</accession>
<keyword evidence="2" id="KW-1185">Reference proteome</keyword>
<dbReference type="EMBL" id="CP033898">
    <property type="protein sequence ID" value="AZA09332.1"/>
    <property type="molecule type" value="Genomic_DNA"/>
</dbReference>
<gene>
    <name evidence="1" type="ORF">CPPEL_06070</name>
</gene>
<sequence>MVLGVEMKRRAASLAIIDLEEALFVYRERRGMPALTKEIVAELLAKGMSQTAIAKEYDVSRQYVHILAKSAGYKPFSSRLVRDNLPWEDISSEHDDNIVFQAMRLHARVCLGGREQIRGKSRDKVNAMYRKLLRFNQVIDYDPSYPPMPGLSGTGGFAYVPRQESDEDYMIRIKPGVRLTEEGKKIWKMPKELLE</sequence>
<proteinExistence type="predicted"/>
<dbReference type="KEGG" id="cpso:CPPEL_06070"/>
<evidence type="ECO:0000313" key="2">
    <source>
        <dbReference type="Proteomes" id="UP000271426"/>
    </source>
</evidence>
<dbReference type="AlphaFoldDB" id="A0A3G6IUH0"/>